<accession>A0A8T1BKN9</accession>
<evidence type="ECO:0000313" key="2">
    <source>
        <dbReference type="EMBL" id="KAG3214561.1"/>
    </source>
</evidence>
<protein>
    <submittedName>
        <fullName evidence="1">Uncharacterized protein</fullName>
    </submittedName>
</protein>
<dbReference type="EMBL" id="RCMV01000628">
    <property type="protein sequence ID" value="KAG3214561.1"/>
    <property type="molecule type" value="Genomic_DNA"/>
</dbReference>
<dbReference type="Proteomes" id="UP000774804">
    <property type="component" value="Unassembled WGS sequence"/>
</dbReference>
<evidence type="ECO:0000313" key="1">
    <source>
        <dbReference type="EMBL" id="KAG2902299.1"/>
    </source>
</evidence>
<evidence type="ECO:0000313" key="3">
    <source>
        <dbReference type="Proteomes" id="UP000774804"/>
    </source>
</evidence>
<dbReference type="AlphaFoldDB" id="A0A8T1BKN9"/>
<reference evidence="1" key="1">
    <citation type="submission" date="2018-10" db="EMBL/GenBank/DDBJ databases">
        <title>Effector identification in a new, highly contiguous assembly of the strawberry crown rot pathogen Phytophthora cactorum.</title>
        <authorList>
            <person name="Armitage A.D."/>
            <person name="Nellist C.F."/>
            <person name="Bates H."/>
            <person name="Vickerstaff R.J."/>
            <person name="Harrison R.J."/>
        </authorList>
    </citation>
    <scope>NUCLEOTIDE SEQUENCE</scope>
    <source>
        <strain evidence="1">4032</strain>
        <strain evidence="2">P421</strain>
    </source>
</reference>
<sequence length="90" mass="10471">MGFFLFVNDILTPDEATKKKSTKHQQHAQISPGEYGVELLQKTKLNMLKFVTLVNRRWRALKDLLARKPLDGRVLFVLKIREKTDTDDES</sequence>
<organism evidence="1 3">
    <name type="scientific">Phytophthora cactorum</name>
    <dbReference type="NCBI Taxonomy" id="29920"/>
    <lineage>
        <taxon>Eukaryota</taxon>
        <taxon>Sar</taxon>
        <taxon>Stramenopiles</taxon>
        <taxon>Oomycota</taxon>
        <taxon>Peronosporomycetes</taxon>
        <taxon>Peronosporales</taxon>
        <taxon>Peronosporaceae</taxon>
        <taxon>Phytophthora</taxon>
    </lineage>
</organism>
<dbReference type="EMBL" id="RCMI01000645">
    <property type="protein sequence ID" value="KAG2902299.1"/>
    <property type="molecule type" value="Genomic_DNA"/>
</dbReference>
<name>A0A8T1BKN9_9STRA</name>
<dbReference type="Proteomes" id="UP000760860">
    <property type="component" value="Unassembled WGS sequence"/>
</dbReference>
<comment type="caution">
    <text evidence="1">The sequence shown here is derived from an EMBL/GenBank/DDBJ whole genome shotgun (WGS) entry which is preliminary data.</text>
</comment>
<proteinExistence type="predicted"/>
<gene>
    <name evidence="1" type="ORF">PC115_g15647</name>
    <name evidence="2" type="ORF">PC129_g14529</name>
</gene>